<sequence length="433" mass="49492">MGITGELVRSVFSRNRSVGTQDSNNLQARNNMAEKRKWSSVRSYLCGDEFNSVLAEEDSASVKSSEATVTQPILEDFTDKGETQSEDSKEKHNSISKLFHKEDAAIIIQTAFRGFLVKNSYWLIYIYFILIMKEYLVPSKFCNCDSLRVIIVLDFQARRQDEENKLKDSKQEPLAVTDSPSRESVGTSIEVQTGNSVEVFSVREESMALPQRMHQKARTQIFKIKIGQMGILIESQKEDWDDSTVSSNVSKMRIQNRLEATTRRERALAYAFSQQLRICSKKKQNRTDDTELNMGWSWLERWMATRLNENSLVENPVSKQLEPFNNNQKFMVAKRLFDVAGEEQESCGSNEVSVQIESFSVNSAKEIEGFKPRKDRLKATSVSRRKTVPSYQCPKECSKVSKDSPKECDIIDKKNKQKQAGNKKEVKCNDASN</sequence>
<name>A0ACC0ZHJ3_9ROSI</name>
<proteinExistence type="predicted"/>
<dbReference type="Proteomes" id="UP001163603">
    <property type="component" value="Chromosome 1"/>
</dbReference>
<evidence type="ECO:0000313" key="1">
    <source>
        <dbReference type="EMBL" id="KAJ0052509.1"/>
    </source>
</evidence>
<dbReference type="EMBL" id="CM047736">
    <property type="protein sequence ID" value="KAJ0052509.1"/>
    <property type="molecule type" value="Genomic_DNA"/>
</dbReference>
<accession>A0ACC0ZHJ3</accession>
<organism evidence="1 2">
    <name type="scientific">Pistacia integerrima</name>
    <dbReference type="NCBI Taxonomy" id="434235"/>
    <lineage>
        <taxon>Eukaryota</taxon>
        <taxon>Viridiplantae</taxon>
        <taxon>Streptophyta</taxon>
        <taxon>Embryophyta</taxon>
        <taxon>Tracheophyta</taxon>
        <taxon>Spermatophyta</taxon>
        <taxon>Magnoliopsida</taxon>
        <taxon>eudicotyledons</taxon>
        <taxon>Gunneridae</taxon>
        <taxon>Pentapetalae</taxon>
        <taxon>rosids</taxon>
        <taxon>malvids</taxon>
        <taxon>Sapindales</taxon>
        <taxon>Anacardiaceae</taxon>
        <taxon>Pistacia</taxon>
    </lineage>
</organism>
<comment type="caution">
    <text evidence="1">The sequence shown here is derived from an EMBL/GenBank/DDBJ whole genome shotgun (WGS) entry which is preliminary data.</text>
</comment>
<protein>
    <submittedName>
        <fullName evidence="1">Uncharacterized protein</fullName>
    </submittedName>
</protein>
<keyword evidence="2" id="KW-1185">Reference proteome</keyword>
<reference evidence="2" key="1">
    <citation type="journal article" date="2023" name="G3 (Bethesda)">
        <title>Genome assembly and association tests identify interacting loci associated with vigor, precocity, and sex in interspecific pistachio rootstocks.</title>
        <authorList>
            <person name="Palmer W."/>
            <person name="Jacygrad E."/>
            <person name="Sagayaradj S."/>
            <person name="Cavanaugh K."/>
            <person name="Han R."/>
            <person name="Bertier L."/>
            <person name="Beede B."/>
            <person name="Kafkas S."/>
            <person name="Golino D."/>
            <person name="Preece J."/>
            <person name="Michelmore R."/>
        </authorList>
    </citation>
    <scope>NUCLEOTIDE SEQUENCE [LARGE SCALE GENOMIC DNA]</scope>
</reference>
<evidence type="ECO:0000313" key="2">
    <source>
        <dbReference type="Proteomes" id="UP001163603"/>
    </source>
</evidence>
<gene>
    <name evidence="1" type="ORF">Pint_01917</name>
</gene>